<reference evidence="3 4" key="1">
    <citation type="submission" date="2020-07" db="EMBL/GenBank/DDBJ databases">
        <title>Sequencing the genomes of 1000 actinobacteria strains.</title>
        <authorList>
            <person name="Klenk H.-P."/>
        </authorList>
    </citation>
    <scope>NUCLEOTIDE SEQUENCE [LARGE SCALE GENOMIC DNA]</scope>
    <source>
        <strain evidence="3 4">DSM 104006</strain>
    </source>
</reference>
<dbReference type="GO" id="GO:0004316">
    <property type="term" value="F:3-oxoacyl-[acyl-carrier-protein] reductase (NADPH) activity"/>
    <property type="evidence" value="ECO:0007669"/>
    <property type="project" value="UniProtKB-EC"/>
</dbReference>
<name>A0A853B535_9PSEU</name>
<dbReference type="FunFam" id="3.40.50.720:FF:000084">
    <property type="entry name" value="Short-chain dehydrogenase reductase"/>
    <property type="match status" value="1"/>
</dbReference>
<dbReference type="InterPro" id="IPR020904">
    <property type="entry name" value="Sc_DH/Rdtase_CS"/>
</dbReference>
<dbReference type="Gene3D" id="3.40.50.720">
    <property type="entry name" value="NAD(P)-binding Rossmann-like Domain"/>
    <property type="match status" value="1"/>
</dbReference>
<dbReference type="InterPro" id="IPR050259">
    <property type="entry name" value="SDR"/>
</dbReference>
<dbReference type="Pfam" id="PF13561">
    <property type="entry name" value="adh_short_C2"/>
    <property type="match status" value="1"/>
</dbReference>
<gene>
    <name evidence="3" type="ORF">HNR02_003220</name>
</gene>
<sequence length="248" mass="26296">MTGAGQGVGAQIARNLANCGAAVVVNDFYGERAKAVAVELTSAGATAVDVASDVSDYNDVQRMFTTAEEHFGHVDILVNNAGNAGPSESIVETVPFWETSPGDWDRWMKVNYYGVLNSTRLALPGMVERRFGRIITIVSDAGRVGEPNFVVYSGAKAGAMGLTRSVAKAVGRYQITANSIALATIETPTTAPVIQNEAVRKEMLKHYTIRRLGQPADAAGLALFLASDAASWITGQTYPVNGGYSFSL</sequence>
<dbReference type="PANTHER" id="PTHR42879">
    <property type="entry name" value="3-OXOACYL-(ACYL-CARRIER-PROTEIN) REDUCTASE"/>
    <property type="match status" value="1"/>
</dbReference>
<evidence type="ECO:0000313" key="3">
    <source>
        <dbReference type="EMBL" id="NYI89897.1"/>
    </source>
</evidence>
<dbReference type="SUPFAM" id="SSF51735">
    <property type="entry name" value="NAD(P)-binding Rossmann-fold domains"/>
    <property type="match status" value="1"/>
</dbReference>
<dbReference type="PROSITE" id="PS00061">
    <property type="entry name" value="ADH_SHORT"/>
    <property type="match status" value="1"/>
</dbReference>
<evidence type="ECO:0000256" key="2">
    <source>
        <dbReference type="ARBA" id="ARBA00023002"/>
    </source>
</evidence>
<keyword evidence="4" id="KW-1185">Reference proteome</keyword>
<dbReference type="Proteomes" id="UP000549616">
    <property type="component" value="Unassembled WGS sequence"/>
</dbReference>
<comment type="similarity">
    <text evidence="1">Belongs to the short-chain dehydrogenases/reductases (SDR) family.</text>
</comment>
<dbReference type="GO" id="GO:0032787">
    <property type="term" value="P:monocarboxylic acid metabolic process"/>
    <property type="evidence" value="ECO:0007669"/>
    <property type="project" value="UniProtKB-ARBA"/>
</dbReference>
<dbReference type="InterPro" id="IPR036291">
    <property type="entry name" value="NAD(P)-bd_dom_sf"/>
</dbReference>
<dbReference type="AlphaFoldDB" id="A0A853B535"/>
<dbReference type="PRINTS" id="PR00081">
    <property type="entry name" value="GDHRDH"/>
</dbReference>
<dbReference type="PANTHER" id="PTHR42879:SF2">
    <property type="entry name" value="3-OXOACYL-[ACYL-CARRIER-PROTEIN] REDUCTASE FABG"/>
    <property type="match status" value="1"/>
</dbReference>
<dbReference type="EC" id="1.1.1.100" evidence="3"/>
<organism evidence="3 4">
    <name type="scientific">Amycolatopsis endophytica</name>
    <dbReference type="NCBI Taxonomy" id="860233"/>
    <lineage>
        <taxon>Bacteria</taxon>
        <taxon>Bacillati</taxon>
        <taxon>Actinomycetota</taxon>
        <taxon>Actinomycetes</taxon>
        <taxon>Pseudonocardiales</taxon>
        <taxon>Pseudonocardiaceae</taxon>
        <taxon>Amycolatopsis</taxon>
    </lineage>
</organism>
<evidence type="ECO:0000256" key="1">
    <source>
        <dbReference type="ARBA" id="ARBA00006484"/>
    </source>
</evidence>
<comment type="caution">
    <text evidence="3">The sequence shown here is derived from an EMBL/GenBank/DDBJ whole genome shotgun (WGS) entry which is preliminary data.</text>
</comment>
<dbReference type="PRINTS" id="PR00080">
    <property type="entry name" value="SDRFAMILY"/>
</dbReference>
<keyword evidence="2 3" id="KW-0560">Oxidoreductase</keyword>
<proteinExistence type="inferred from homology"/>
<protein>
    <submittedName>
        <fullName evidence="3">3-oxoacyl-[acyl-carrier protein] reductase</fullName>
        <ecNumber evidence="3">1.1.1.100</ecNumber>
    </submittedName>
</protein>
<dbReference type="InterPro" id="IPR002347">
    <property type="entry name" value="SDR_fam"/>
</dbReference>
<accession>A0A853B535</accession>
<dbReference type="EMBL" id="JACCFK010000001">
    <property type="protein sequence ID" value="NYI89897.1"/>
    <property type="molecule type" value="Genomic_DNA"/>
</dbReference>
<evidence type="ECO:0000313" key="4">
    <source>
        <dbReference type="Proteomes" id="UP000549616"/>
    </source>
</evidence>